<protein>
    <submittedName>
        <fullName evidence="2">Uncharacterized membrane protein YsdA (DUF1294 family)</fullName>
    </submittedName>
</protein>
<gene>
    <name evidence="2" type="ORF">CLV62_107112</name>
</gene>
<accession>A0A2V3PXF0</accession>
<dbReference type="OrthoDB" id="1080927at2"/>
<dbReference type="PIRSF" id="PIRSF002599">
    <property type="entry name" value="Cold_shock_A"/>
    <property type="match status" value="1"/>
</dbReference>
<keyword evidence="1" id="KW-0472">Membrane</keyword>
<proteinExistence type="predicted"/>
<dbReference type="Proteomes" id="UP000247973">
    <property type="component" value="Unassembled WGS sequence"/>
</dbReference>
<evidence type="ECO:0000256" key="1">
    <source>
        <dbReference type="SAM" id="Phobius"/>
    </source>
</evidence>
<organism evidence="2 3">
    <name type="scientific">Dysgonomonas alginatilytica</name>
    <dbReference type="NCBI Taxonomy" id="1605892"/>
    <lineage>
        <taxon>Bacteria</taxon>
        <taxon>Pseudomonadati</taxon>
        <taxon>Bacteroidota</taxon>
        <taxon>Bacteroidia</taxon>
        <taxon>Bacteroidales</taxon>
        <taxon>Dysgonomonadaceae</taxon>
        <taxon>Dysgonomonas</taxon>
    </lineage>
</organism>
<feature type="transmembrane region" description="Helical" evidence="1">
    <location>
        <begin position="37"/>
        <end position="55"/>
    </location>
</feature>
<dbReference type="Pfam" id="PF06961">
    <property type="entry name" value="DUF1294"/>
    <property type="match status" value="1"/>
</dbReference>
<comment type="caution">
    <text evidence="2">The sequence shown here is derived from an EMBL/GenBank/DDBJ whole genome shotgun (WGS) entry which is preliminary data.</text>
</comment>
<keyword evidence="1" id="KW-0812">Transmembrane</keyword>
<dbReference type="GO" id="GO:0003676">
    <property type="term" value="F:nucleic acid binding"/>
    <property type="evidence" value="ECO:0007669"/>
    <property type="project" value="InterPro"/>
</dbReference>
<dbReference type="InterPro" id="IPR012156">
    <property type="entry name" value="Cold_shock_CspA"/>
</dbReference>
<name>A0A2V3PXF0_9BACT</name>
<dbReference type="AlphaFoldDB" id="A0A2V3PXF0"/>
<keyword evidence="1" id="KW-1133">Transmembrane helix</keyword>
<feature type="transmembrane region" description="Helical" evidence="1">
    <location>
        <begin position="67"/>
        <end position="89"/>
    </location>
</feature>
<sequence>MYIFYFLIIWNIVVFFLYGLDKRKAKTNKYRISEKTLLLSSFLWGATGAFLGMHVFRHKTKHAKFKILIPIFLVLNCVCFYYLRGYLLIKL</sequence>
<feature type="transmembrane region" description="Helical" evidence="1">
    <location>
        <begin position="6"/>
        <end position="21"/>
    </location>
</feature>
<evidence type="ECO:0000313" key="2">
    <source>
        <dbReference type="EMBL" id="PXV65515.1"/>
    </source>
</evidence>
<dbReference type="RefSeq" id="WP_110310237.1">
    <property type="nucleotide sequence ID" value="NZ_QICL01000007.1"/>
</dbReference>
<dbReference type="InterPro" id="IPR010718">
    <property type="entry name" value="DUF1294"/>
</dbReference>
<reference evidence="2 3" key="1">
    <citation type="submission" date="2018-03" db="EMBL/GenBank/DDBJ databases">
        <title>Genomic Encyclopedia of Archaeal and Bacterial Type Strains, Phase II (KMG-II): from individual species to whole genera.</title>
        <authorList>
            <person name="Goeker M."/>
        </authorList>
    </citation>
    <scope>NUCLEOTIDE SEQUENCE [LARGE SCALE GENOMIC DNA]</scope>
    <source>
        <strain evidence="2 3">DSM 100214</strain>
    </source>
</reference>
<dbReference type="EMBL" id="QICL01000007">
    <property type="protein sequence ID" value="PXV65515.1"/>
    <property type="molecule type" value="Genomic_DNA"/>
</dbReference>
<keyword evidence="3" id="KW-1185">Reference proteome</keyword>
<evidence type="ECO:0000313" key="3">
    <source>
        <dbReference type="Proteomes" id="UP000247973"/>
    </source>
</evidence>